<keyword evidence="2" id="KW-1185">Reference proteome</keyword>
<protein>
    <submittedName>
        <fullName evidence="1">Uncharacterized protein</fullName>
    </submittedName>
</protein>
<dbReference type="EMBL" id="ABOX02000043">
    <property type="protein sequence ID" value="EEF58453.1"/>
    <property type="molecule type" value="Genomic_DNA"/>
</dbReference>
<reference evidence="1 2" key="1">
    <citation type="journal article" date="2011" name="J. Bacteriol.">
        <title>Genome sequence of 'Pedosphaera parvula' Ellin514, an aerobic Verrucomicrobial isolate from pasture soil.</title>
        <authorList>
            <person name="Kant R."/>
            <person name="van Passel M.W."/>
            <person name="Sangwan P."/>
            <person name="Palva A."/>
            <person name="Lucas S."/>
            <person name="Copeland A."/>
            <person name="Lapidus A."/>
            <person name="Glavina Del Rio T."/>
            <person name="Dalin E."/>
            <person name="Tice H."/>
            <person name="Bruce D."/>
            <person name="Goodwin L."/>
            <person name="Pitluck S."/>
            <person name="Chertkov O."/>
            <person name="Larimer F.W."/>
            <person name="Land M.L."/>
            <person name="Hauser L."/>
            <person name="Brettin T.S."/>
            <person name="Detter J.C."/>
            <person name="Han S."/>
            <person name="de Vos W.M."/>
            <person name="Janssen P.H."/>
            <person name="Smidt H."/>
        </authorList>
    </citation>
    <scope>NUCLEOTIDE SEQUENCE [LARGE SCALE GENOMIC DNA]</scope>
    <source>
        <strain evidence="1 2">Ellin514</strain>
    </source>
</reference>
<dbReference type="STRING" id="320771.Cflav_PD1076"/>
<evidence type="ECO:0000313" key="2">
    <source>
        <dbReference type="Proteomes" id="UP000003688"/>
    </source>
</evidence>
<comment type="caution">
    <text evidence="1">The sequence shown here is derived from an EMBL/GenBank/DDBJ whole genome shotgun (WGS) entry which is preliminary data.</text>
</comment>
<sequence length="76" mass="8607">MNSKKPTALPLLEKGQLWKTEKAHVEIVEVGKTLTHYRLFDTQKRVPTSYGRIQMVQDYLNNNGGKLIKAGRPAKA</sequence>
<proteinExistence type="predicted"/>
<dbReference type="RefSeq" id="WP_007417523.1">
    <property type="nucleotide sequence ID" value="NZ_ABOX02000043.1"/>
</dbReference>
<name>B9XNY7_PEDPL</name>
<accession>B9XNY7</accession>
<dbReference type="AlphaFoldDB" id="B9XNY7"/>
<gene>
    <name evidence="1" type="ORF">Cflav_PD1076</name>
</gene>
<organism evidence="1 2">
    <name type="scientific">Pedosphaera parvula (strain Ellin514)</name>
    <dbReference type="NCBI Taxonomy" id="320771"/>
    <lineage>
        <taxon>Bacteria</taxon>
        <taxon>Pseudomonadati</taxon>
        <taxon>Verrucomicrobiota</taxon>
        <taxon>Pedosphaerae</taxon>
        <taxon>Pedosphaerales</taxon>
        <taxon>Pedosphaeraceae</taxon>
        <taxon>Pedosphaera</taxon>
    </lineage>
</organism>
<dbReference type="Proteomes" id="UP000003688">
    <property type="component" value="Unassembled WGS sequence"/>
</dbReference>
<dbReference type="OrthoDB" id="206022at2"/>
<evidence type="ECO:0000313" key="1">
    <source>
        <dbReference type="EMBL" id="EEF58453.1"/>
    </source>
</evidence>